<dbReference type="Proteomes" id="UP001055117">
    <property type="component" value="Unassembled WGS sequence"/>
</dbReference>
<feature type="signal peptide" evidence="1">
    <location>
        <begin position="1"/>
        <end position="22"/>
    </location>
</feature>
<dbReference type="EMBL" id="BPQG01000029">
    <property type="protein sequence ID" value="GJD44105.1"/>
    <property type="molecule type" value="Genomic_DNA"/>
</dbReference>
<name>A0ABQ4QGV2_9HYPH</name>
<evidence type="ECO:0000313" key="3">
    <source>
        <dbReference type="Proteomes" id="UP001055117"/>
    </source>
</evidence>
<comment type="caution">
    <text evidence="2">The sequence shown here is derived from an EMBL/GenBank/DDBJ whole genome shotgun (WGS) entry which is preliminary data.</text>
</comment>
<keyword evidence="3" id="KW-1185">Reference proteome</keyword>
<reference evidence="2 3" key="1">
    <citation type="journal article" date="2021" name="Front. Microbiol.">
        <title>Comprehensive Comparative Genomics and Phenotyping of Methylobacterium Species.</title>
        <authorList>
            <person name="Alessa O."/>
            <person name="Ogura Y."/>
            <person name="Fujitani Y."/>
            <person name="Takami H."/>
            <person name="Hayashi T."/>
            <person name="Sahin N."/>
            <person name="Tani A."/>
        </authorList>
    </citation>
    <scope>NUCLEOTIDE SEQUENCE [LARGE SCALE GENOMIC DNA]</scope>
    <source>
        <strain evidence="2 3">DSM 23679</strain>
    </source>
</reference>
<gene>
    <name evidence="2" type="ORF">AFCDBAGC_1969</name>
</gene>
<evidence type="ECO:0000256" key="1">
    <source>
        <dbReference type="SAM" id="SignalP"/>
    </source>
</evidence>
<keyword evidence="1" id="KW-0732">Signal</keyword>
<evidence type="ECO:0000313" key="2">
    <source>
        <dbReference type="EMBL" id="GJD44105.1"/>
    </source>
</evidence>
<feature type="chain" id="PRO_5047046024" evidence="1">
    <location>
        <begin position="23"/>
        <end position="137"/>
    </location>
</feature>
<dbReference type="RefSeq" id="WP_238272097.1">
    <property type="nucleotide sequence ID" value="NZ_BPQG01000029.1"/>
</dbReference>
<protein>
    <submittedName>
        <fullName evidence="2">Uncharacterized protein</fullName>
    </submittedName>
</protein>
<organism evidence="2 3">
    <name type="scientific">Methylobacterium cerastii</name>
    <dbReference type="NCBI Taxonomy" id="932741"/>
    <lineage>
        <taxon>Bacteria</taxon>
        <taxon>Pseudomonadati</taxon>
        <taxon>Pseudomonadota</taxon>
        <taxon>Alphaproteobacteria</taxon>
        <taxon>Hyphomicrobiales</taxon>
        <taxon>Methylobacteriaceae</taxon>
        <taxon>Methylobacterium</taxon>
    </lineage>
</organism>
<accession>A0ABQ4QGV2</accession>
<sequence>MRLAILLATSLSWLAVYGPARAQAPARPAKATAPVQGPVAAPVIACPSLANYRLLRREAPDEAAALARLADAKAEHLGCTAYPRDRVAALADHVALGGAQYDCLALQGTAVCQWTTAGAVDLPAPKPKPASPDRPRR</sequence>
<proteinExistence type="predicted"/>